<sequence length="271" mass="29344">MTTADSLTTPDGTRIAYRDDGPRPTPGATSPILLLHGLAGHMDEWAALRQLLLADGHRVVSYDARGHGASTRRPADMSRSAAVADAEALLTHLGAGPVTLLGQSLGGLTALQLAARRPDLVSHLILIEAGPACRNPALPEQIETWLNTWPATGFPTREDAKSFLGHEAWAAGLTQGEEGHWHPRFDPRKMIEAISELATNDYWPDWSHITCPTLLIRGERGTAPPEEATQMRARHPETRVEVIPDAGHDVHLDQPGRVHRVVSAFLRTAGA</sequence>
<reference evidence="3 4" key="1">
    <citation type="submission" date="2018-06" db="EMBL/GenBank/DDBJ databases">
        <title>The complete genome sequence of a nosiheptide producer Streptomyces actuosus ATCC 25421: deducing the ability of producing a new class III lantibiotics.</title>
        <authorList>
            <person name="Liu W."/>
            <person name="Sun F."/>
            <person name="Hu Y."/>
        </authorList>
    </citation>
    <scope>NUCLEOTIDE SEQUENCE [LARGE SCALE GENOMIC DNA]</scope>
    <source>
        <strain evidence="3 4">ATCC 25421</strain>
    </source>
</reference>
<dbReference type="InterPro" id="IPR029058">
    <property type="entry name" value="AB_hydrolase_fold"/>
</dbReference>
<gene>
    <name evidence="3" type="ORF">DMT42_15085</name>
</gene>
<dbReference type="InterPro" id="IPR000073">
    <property type="entry name" value="AB_hydrolase_1"/>
</dbReference>
<dbReference type="OrthoDB" id="63519at2"/>
<evidence type="ECO:0000259" key="2">
    <source>
        <dbReference type="Pfam" id="PF12697"/>
    </source>
</evidence>
<feature type="region of interest" description="Disordered" evidence="1">
    <location>
        <begin position="1"/>
        <end position="28"/>
    </location>
</feature>
<name>A0A2U9P2W0_STRAS</name>
<dbReference type="GO" id="GO:0016787">
    <property type="term" value="F:hydrolase activity"/>
    <property type="evidence" value="ECO:0007669"/>
    <property type="project" value="UniProtKB-KW"/>
</dbReference>
<dbReference type="AlphaFoldDB" id="A0A2U9P2W0"/>
<feature type="compositionally biased region" description="Polar residues" evidence="1">
    <location>
        <begin position="1"/>
        <end position="11"/>
    </location>
</feature>
<dbReference type="RefSeq" id="WP_110628433.1">
    <property type="nucleotide sequence ID" value="NZ_CP029788.1"/>
</dbReference>
<dbReference type="EMBL" id="CP029788">
    <property type="protein sequence ID" value="AWT43515.1"/>
    <property type="molecule type" value="Genomic_DNA"/>
</dbReference>
<organism evidence="3 4">
    <name type="scientific">Streptomyces actuosus</name>
    <dbReference type="NCBI Taxonomy" id="1885"/>
    <lineage>
        <taxon>Bacteria</taxon>
        <taxon>Bacillati</taxon>
        <taxon>Actinomycetota</taxon>
        <taxon>Actinomycetes</taxon>
        <taxon>Kitasatosporales</taxon>
        <taxon>Streptomycetaceae</taxon>
        <taxon>Streptomyces</taxon>
    </lineage>
</organism>
<dbReference type="PRINTS" id="PR00111">
    <property type="entry name" value="ABHYDROLASE"/>
</dbReference>
<feature type="domain" description="AB hydrolase-1" evidence="2">
    <location>
        <begin position="32"/>
        <end position="259"/>
    </location>
</feature>
<dbReference type="Gene3D" id="3.40.50.1820">
    <property type="entry name" value="alpha/beta hydrolase"/>
    <property type="match status" value="1"/>
</dbReference>
<evidence type="ECO:0000256" key="1">
    <source>
        <dbReference type="SAM" id="MobiDB-lite"/>
    </source>
</evidence>
<dbReference type="PANTHER" id="PTHR43194">
    <property type="entry name" value="HYDROLASE ALPHA/BETA FOLD FAMILY"/>
    <property type="match status" value="1"/>
</dbReference>
<dbReference type="InterPro" id="IPR050228">
    <property type="entry name" value="Carboxylesterase_BioH"/>
</dbReference>
<proteinExistence type="predicted"/>
<dbReference type="KEGG" id="sact:DMT42_15085"/>
<keyword evidence="4" id="KW-1185">Reference proteome</keyword>
<dbReference type="PANTHER" id="PTHR43194:SF2">
    <property type="entry name" value="PEROXISOMAL MEMBRANE PROTEIN LPX1"/>
    <property type="match status" value="1"/>
</dbReference>
<dbReference type="SUPFAM" id="SSF53474">
    <property type="entry name" value="alpha/beta-Hydrolases"/>
    <property type="match status" value="1"/>
</dbReference>
<accession>A0A2U9P2W0</accession>
<protein>
    <submittedName>
        <fullName evidence="3">Alpha/beta hydrolase</fullName>
    </submittedName>
</protein>
<keyword evidence="3" id="KW-0378">Hydrolase</keyword>
<evidence type="ECO:0000313" key="3">
    <source>
        <dbReference type="EMBL" id="AWT43515.1"/>
    </source>
</evidence>
<evidence type="ECO:0000313" key="4">
    <source>
        <dbReference type="Proteomes" id="UP000247634"/>
    </source>
</evidence>
<dbReference type="Pfam" id="PF12697">
    <property type="entry name" value="Abhydrolase_6"/>
    <property type="match status" value="1"/>
</dbReference>
<dbReference type="Proteomes" id="UP000247634">
    <property type="component" value="Chromosome"/>
</dbReference>